<gene>
    <name evidence="2" type="ORF">SLEP1_g305</name>
</gene>
<dbReference type="EMBL" id="BPVZ01000001">
    <property type="protein sequence ID" value="GKU85670.1"/>
    <property type="molecule type" value="Genomic_DNA"/>
</dbReference>
<name>A0AAV5HFZ8_9ROSI</name>
<sequence length="102" mass="11461">MLHFSLTCGFFCDLNLDNDEVIGNRNKIKAEHAPAAKNHNQGIVQNRHTIRGHSCSGNTINSRKSKDSADCNVNLSEKKDSGMRVSSQRRKVKTQRPAWQDP</sequence>
<accession>A0AAV5HFZ8</accession>
<comment type="caution">
    <text evidence="2">The sequence shown here is derived from an EMBL/GenBank/DDBJ whole genome shotgun (WGS) entry which is preliminary data.</text>
</comment>
<keyword evidence="3" id="KW-1185">Reference proteome</keyword>
<dbReference type="AlphaFoldDB" id="A0AAV5HFZ8"/>
<feature type="region of interest" description="Disordered" evidence="1">
    <location>
        <begin position="32"/>
        <end position="102"/>
    </location>
</feature>
<dbReference type="Proteomes" id="UP001054252">
    <property type="component" value="Unassembled WGS sequence"/>
</dbReference>
<evidence type="ECO:0000313" key="3">
    <source>
        <dbReference type="Proteomes" id="UP001054252"/>
    </source>
</evidence>
<evidence type="ECO:0000313" key="2">
    <source>
        <dbReference type="EMBL" id="GKU85670.1"/>
    </source>
</evidence>
<organism evidence="2 3">
    <name type="scientific">Rubroshorea leprosula</name>
    <dbReference type="NCBI Taxonomy" id="152421"/>
    <lineage>
        <taxon>Eukaryota</taxon>
        <taxon>Viridiplantae</taxon>
        <taxon>Streptophyta</taxon>
        <taxon>Embryophyta</taxon>
        <taxon>Tracheophyta</taxon>
        <taxon>Spermatophyta</taxon>
        <taxon>Magnoliopsida</taxon>
        <taxon>eudicotyledons</taxon>
        <taxon>Gunneridae</taxon>
        <taxon>Pentapetalae</taxon>
        <taxon>rosids</taxon>
        <taxon>malvids</taxon>
        <taxon>Malvales</taxon>
        <taxon>Dipterocarpaceae</taxon>
        <taxon>Rubroshorea</taxon>
    </lineage>
</organism>
<protein>
    <submittedName>
        <fullName evidence="2">Uncharacterized protein</fullName>
    </submittedName>
</protein>
<evidence type="ECO:0000256" key="1">
    <source>
        <dbReference type="SAM" id="MobiDB-lite"/>
    </source>
</evidence>
<reference evidence="2 3" key="1">
    <citation type="journal article" date="2021" name="Commun. Biol.">
        <title>The genome of Shorea leprosula (Dipterocarpaceae) highlights the ecological relevance of drought in aseasonal tropical rainforests.</title>
        <authorList>
            <person name="Ng K.K.S."/>
            <person name="Kobayashi M.J."/>
            <person name="Fawcett J.A."/>
            <person name="Hatakeyama M."/>
            <person name="Paape T."/>
            <person name="Ng C.H."/>
            <person name="Ang C.C."/>
            <person name="Tnah L.H."/>
            <person name="Lee C.T."/>
            <person name="Nishiyama T."/>
            <person name="Sese J."/>
            <person name="O'Brien M.J."/>
            <person name="Copetti D."/>
            <person name="Mohd Noor M.I."/>
            <person name="Ong R.C."/>
            <person name="Putra M."/>
            <person name="Sireger I.Z."/>
            <person name="Indrioko S."/>
            <person name="Kosugi Y."/>
            <person name="Izuno A."/>
            <person name="Isagi Y."/>
            <person name="Lee S.L."/>
            <person name="Shimizu K.K."/>
        </authorList>
    </citation>
    <scope>NUCLEOTIDE SEQUENCE [LARGE SCALE GENOMIC DNA]</scope>
    <source>
        <strain evidence="2">214</strain>
    </source>
</reference>
<proteinExistence type="predicted"/>
<feature type="compositionally biased region" description="Polar residues" evidence="1">
    <location>
        <begin position="38"/>
        <end position="47"/>
    </location>
</feature>